<reference evidence="5" key="3">
    <citation type="submission" date="2025-08" db="UniProtKB">
        <authorList>
            <consortium name="Ensembl"/>
        </authorList>
    </citation>
    <scope>IDENTIFICATION</scope>
</reference>
<sequence>MNKRENFFGPPPSGRKQVLVTGVNGTIVSYPLVKVKLDIPLNPYQQPRKHELILGNANTLGMDILKGKEGIIGGERWAFGAGCKPSTAILEEGKVPLYSVRLLAQAPALPPSAVTHVKQYNVPAEAIAPVTELIKDLETRGVLIRTHSPYNSPVWPVKKPNGKWRLTIDYRKLNSNTGPLTAAVPNIASIVNTIQTWNKQWLAVLDIKDMFFMVPLQPADQNRFAFTWKGVQYTFTRMPQGFKHSPTICHGALSKVLDGLTMPPSIQMLQYIDDILIGGDTTEEVQQAVDLVKTALENLGLALPPDKCQGPSHEVKFLGAVWMGGRRSVPDDTVQELSQAPSPGDKSQLRQTLGVLGFWRKHVPGFAVIARPLYNLLKKSAVWEWTPVHEEALRQLINEIHTYQALGPIHPDAPFHVYLTIGATGMSYALWQESETAPRRPIQFGSKSWQGSQANYTPYEKVLLAAYTALRETEELTQNRAITIHTPLPIIKPILEGKELPPGVAQKMTTQKWALYIHYRVGGADSAQNPTMIKESLWRVGMPNEYHLPPQPSPIQNAAAFDPSHPEGVWFTDGSAKLIKGRWKGKAAAVPADNSTTPLTTDVDGSAQLAELAAIKLACEAGA</sequence>
<dbReference type="eggNOG" id="KOG0017">
    <property type="taxonomic scope" value="Eukaryota"/>
</dbReference>
<dbReference type="InterPro" id="IPR000477">
    <property type="entry name" value="RT_dom"/>
</dbReference>
<dbReference type="HOGENOM" id="CLU_000384_10_3_1"/>
<dbReference type="InterPro" id="IPR041577">
    <property type="entry name" value="RT_RNaseH_2"/>
</dbReference>
<reference evidence="6" key="2">
    <citation type="journal article" date="2013" name="Nat. Genet.">
        <title>The draft genomes of soft-shell turtle and green sea turtle yield insights into the development and evolution of the turtle-specific body plan.</title>
        <authorList>
            <person name="Wang Z."/>
            <person name="Pascual-Anaya J."/>
            <person name="Zadissa A."/>
            <person name="Li W."/>
            <person name="Niimura Y."/>
            <person name="Huang Z."/>
            <person name="Li C."/>
            <person name="White S."/>
            <person name="Xiong Z."/>
            <person name="Fang D."/>
            <person name="Wang B."/>
            <person name="Ming Y."/>
            <person name="Chen Y."/>
            <person name="Zheng Y."/>
            <person name="Kuraku S."/>
            <person name="Pignatelli M."/>
            <person name="Herrero J."/>
            <person name="Beal K."/>
            <person name="Nozawa M."/>
            <person name="Li Q."/>
            <person name="Wang J."/>
            <person name="Zhang H."/>
            <person name="Yu L."/>
            <person name="Shigenobu S."/>
            <person name="Wang J."/>
            <person name="Liu J."/>
            <person name="Flicek P."/>
            <person name="Searle S."/>
            <person name="Wang J."/>
            <person name="Kuratani S."/>
            <person name="Yin Y."/>
            <person name="Aken B."/>
            <person name="Zhang G."/>
            <person name="Irie N."/>
        </authorList>
    </citation>
    <scope>NUCLEOTIDE SEQUENCE [LARGE SCALE GENOMIC DNA]</scope>
    <source>
        <strain evidence="6">Daiwa-1</strain>
    </source>
</reference>
<keyword evidence="6" id="KW-1185">Reference proteome</keyword>
<dbReference type="PANTHER" id="PTHR33064">
    <property type="entry name" value="POL PROTEIN"/>
    <property type="match status" value="1"/>
</dbReference>
<dbReference type="InterPro" id="IPR043502">
    <property type="entry name" value="DNA/RNA_pol_sf"/>
</dbReference>
<dbReference type="Ensembl" id="ENSPSIT00000001038.1">
    <property type="protein sequence ID" value="ENSPSIP00000001037.1"/>
    <property type="gene ID" value="ENSPSIG00000001040.1"/>
</dbReference>
<dbReference type="Gene3D" id="3.30.70.270">
    <property type="match status" value="2"/>
</dbReference>
<dbReference type="OMA" id="INEIHTY"/>
<dbReference type="Gene3D" id="3.10.10.10">
    <property type="entry name" value="HIV Type 1 Reverse Transcriptase, subunit A, domain 1"/>
    <property type="match status" value="1"/>
</dbReference>
<evidence type="ECO:0000313" key="6">
    <source>
        <dbReference type="Proteomes" id="UP000007267"/>
    </source>
</evidence>
<dbReference type="SUPFAM" id="SSF56672">
    <property type="entry name" value="DNA/RNA polymerases"/>
    <property type="match status" value="1"/>
</dbReference>
<dbReference type="GeneTree" id="ENSGT00940000165350"/>
<dbReference type="PANTHER" id="PTHR33064:SF29">
    <property type="entry name" value="PEPTIDASE A2 DOMAIN-CONTAINING PROTEIN-RELATED"/>
    <property type="match status" value="1"/>
</dbReference>
<reference evidence="6" key="1">
    <citation type="submission" date="2011-10" db="EMBL/GenBank/DDBJ databases">
        <authorList>
            <consortium name="Soft-shell Turtle Genome Consortium"/>
        </authorList>
    </citation>
    <scope>NUCLEOTIDE SEQUENCE [LARGE SCALE GENOMIC DNA]</scope>
    <source>
        <strain evidence="6">Daiwa-1</strain>
    </source>
</reference>
<evidence type="ECO:0000313" key="5">
    <source>
        <dbReference type="Ensembl" id="ENSPSIP00000001037.1"/>
    </source>
</evidence>
<reference evidence="5" key="4">
    <citation type="submission" date="2025-09" db="UniProtKB">
        <authorList>
            <consortium name="Ensembl"/>
        </authorList>
    </citation>
    <scope>IDENTIFICATION</scope>
</reference>
<dbReference type="Proteomes" id="UP000007267">
    <property type="component" value="Unassembled WGS sequence"/>
</dbReference>
<dbReference type="STRING" id="13735.ENSPSIP00000001037"/>
<dbReference type="InterPro" id="IPR043128">
    <property type="entry name" value="Rev_trsase/Diguanyl_cyclase"/>
</dbReference>
<proteinExistence type="inferred from homology"/>
<accession>K7EZ27</accession>
<dbReference type="AlphaFoldDB" id="K7EZ27"/>
<evidence type="ECO:0000259" key="3">
    <source>
        <dbReference type="PROSITE" id="PS50878"/>
    </source>
</evidence>
<dbReference type="EC" id="3.1.26.4" evidence="2"/>
<dbReference type="GO" id="GO:0003676">
    <property type="term" value="F:nucleic acid binding"/>
    <property type="evidence" value="ECO:0007669"/>
    <property type="project" value="InterPro"/>
</dbReference>
<dbReference type="InterPro" id="IPR002156">
    <property type="entry name" value="RNaseH_domain"/>
</dbReference>
<feature type="domain" description="RNase H type-1" evidence="4">
    <location>
        <begin position="564"/>
        <end position="623"/>
    </location>
</feature>
<dbReference type="EMBL" id="AGCU01073190">
    <property type="status" value="NOT_ANNOTATED_CDS"/>
    <property type="molecule type" value="Genomic_DNA"/>
</dbReference>
<dbReference type="PROSITE" id="PS50879">
    <property type="entry name" value="RNASE_H_1"/>
    <property type="match status" value="1"/>
</dbReference>
<comment type="similarity">
    <text evidence="1">Belongs to the beta type-B retroviral polymerase family. HERV class-II K(HML-2) pol subfamily.</text>
</comment>
<evidence type="ECO:0000259" key="4">
    <source>
        <dbReference type="PROSITE" id="PS50879"/>
    </source>
</evidence>
<dbReference type="PROSITE" id="PS50878">
    <property type="entry name" value="RT_POL"/>
    <property type="match status" value="1"/>
</dbReference>
<evidence type="ECO:0000256" key="2">
    <source>
        <dbReference type="ARBA" id="ARBA00012180"/>
    </source>
</evidence>
<dbReference type="InterPro" id="IPR051320">
    <property type="entry name" value="Viral_Replic_Matur_Polypro"/>
</dbReference>
<name>K7EZ27_PELSI</name>
<protein>
    <recommendedName>
        <fullName evidence="2">ribonuclease H</fullName>
        <ecNumber evidence="2">3.1.26.4</ecNumber>
    </recommendedName>
</protein>
<dbReference type="GO" id="GO:0004523">
    <property type="term" value="F:RNA-DNA hybrid ribonuclease activity"/>
    <property type="evidence" value="ECO:0007669"/>
    <property type="project" value="UniProtKB-EC"/>
</dbReference>
<feature type="domain" description="Reverse transcriptase" evidence="3">
    <location>
        <begin position="138"/>
        <end position="322"/>
    </location>
</feature>
<organism evidence="5 6">
    <name type="scientific">Pelodiscus sinensis</name>
    <name type="common">Chinese softshell turtle</name>
    <name type="synonym">Trionyx sinensis</name>
    <dbReference type="NCBI Taxonomy" id="13735"/>
    <lineage>
        <taxon>Eukaryota</taxon>
        <taxon>Metazoa</taxon>
        <taxon>Chordata</taxon>
        <taxon>Craniata</taxon>
        <taxon>Vertebrata</taxon>
        <taxon>Euteleostomi</taxon>
        <taxon>Archelosauria</taxon>
        <taxon>Testudinata</taxon>
        <taxon>Testudines</taxon>
        <taxon>Cryptodira</taxon>
        <taxon>Trionychia</taxon>
        <taxon>Trionychidae</taxon>
        <taxon>Pelodiscus</taxon>
    </lineage>
</organism>
<dbReference type="Pfam" id="PF17919">
    <property type="entry name" value="RT_RNaseH_2"/>
    <property type="match status" value="1"/>
</dbReference>
<dbReference type="Pfam" id="PF00078">
    <property type="entry name" value="RVT_1"/>
    <property type="match status" value="1"/>
</dbReference>
<evidence type="ECO:0000256" key="1">
    <source>
        <dbReference type="ARBA" id="ARBA00010879"/>
    </source>
</evidence>